<accession>A0A8C5XZH4</accession>
<evidence type="ECO:0000313" key="3">
    <source>
        <dbReference type="Proteomes" id="UP000694394"/>
    </source>
</evidence>
<reference evidence="2" key="2">
    <citation type="submission" date="2025-08" db="UniProtKB">
        <authorList>
            <consortium name="Ensembl"/>
        </authorList>
    </citation>
    <scope>IDENTIFICATION</scope>
</reference>
<evidence type="ECO:0000313" key="2">
    <source>
        <dbReference type="Ensembl" id="ENSMICP00000043435.1"/>
    </source>
</evidence>
<dbReference type="InterPro" id="IPR052632">
    <property type="entry name" value="MICOS_subunit_Mic19"/>
</dbReference>
<reference evidence="2" key="3">
    <citation type="submission" date="2025-09" db="UniProtKB">
        <authorList>
            <consortium name="Ensembl"/>
        </authorList>
    </citation>
    <scope>IDENTIFICATION</scope>
</reference>
<dbReference type="Ensembl" id="ENSMICT00000060791.1">
    <property type="protein sequence ID" value="ENSMICP00000043435.1"/>
    <property type="gene ID" value="ENSMICG00000042830.1"/>
</dbReference>
<dbReference type="GO" id="GO:0061617">
    <property type="term" value="C:MICOS complex"/>
    <property type="evidence" value="ECO:0007669"/>
    <property type="project" value="TreeGrafter"/>
</dbReference>
<name>A0A8C5XZH4_MICMU</name>
<keyword evidence="3" id="KW-1185">Reference proteome</keyword>
<sequence length="87" mass="9498">TGGTASTRRDESENITVVKGIRLSENVIDRMKKSSPSGSKSPRYSGELSKPLREKTNKQTKNIRIVLGPAVGRIPIQDSRHGIQILG</sequence>
<organism evidence="2 3">
    <name type="scientific">Microcebus murinus</name>
    <name type="common">Gray mouse lemur</name>
    <name type="synonym">Lemur murinus</name>
    <dbReference type="NCBI Taxonomy" id="30608"/>
    <lineage>
        <taxon>Eukaryota</taxon>
        <taxon>Metazoa</taxon>
        <taxon>Chordata</taxon>
        <taxon>Craniata</taxon>
        <taxon>Vertebrata</taxon>
        <taxon>Euteleostomi</taxon>
        <taxon>Mammalia</taxon>
        <taxon>Eutheria</taxon>
        <taxon>Euarchontoglires</taxon>
        <taxon>Primates</taxon>
        <taxon>Strepsirrhini</taxon>
        <taxon>Lemuriformes</taxon>
        <taxon>Cheirogaleidae</taxon>
        <taxon>Microcebus</taxon>
    </lineage>
</organism>
<dbReference type="PANTHER" id="PTHR21588">
    <property type="entry name" value="COILED-COIL-HELIX-COILED-COIL-HELIX DOMAIN CONTAINING 6"/>
    <property type="match status" value="1"/>
</dbReference>
<reference evidence="2" key="1">
    <citation type="submission" date="2016-12" db="EMBL/GenBank/DDBJ databases">
        <title>Mouse lemur reference genome and diversity panel.</title>
        <authorList>
            <person name="Harris R."/>
            <person name="Larsen P."/>
            <person name="Liu Y."/>
            <person name="Hughes D.S."/>
            <person name="Murali S."/>
            <person name="Raveendran M."/>
            <person name="Korchina V."/>
            <person name="Wang M."/>
            <person name="Jhangiani S."/>
            <person name="Bandaranaike D."/>
            <person name="Bellair M."/>
            <person name="Blankenburg K."/>
            <person name="Chao H."/>
            <person name="Dahdouli M."/>
            <person name="Dinh H."/>
            <person name="Doddapaneni H."/>
            <person name="English A."/>
            <person name="Firestine M."/>
            <person name="Gnanaolivu R."/>
            <person name="Gross S."/>
            <person name="Hernandez B."/>
            <person name="Javaid M."/>
            <person name="Jayaseelan J."/>
            <person name="Jones J."/>
            <person name="Khan Z."/>
            <person name="Kovar C."/>
            <person name="Kurapati P."/>
            <person name="Le B."/>
            <person name="Lee S."/>
            <person name="Li M."/>
            <person name="Mathew T."/>
            <person name="Narasimhan A."/>
            <person name="Ngo D."/>
            <person name="Nguyen L."/>
            <person name="Okwuonu G."/>
            <person name="Ongeri F."/>
            <person name="Osuji N."/>
            <person name="Pu L.-L."/>
            <person name="Puazo M."/>
            <person name="Quiroz J."/>
            <person name="Raj R."/>
            <person name="Rajbhandari K."/>
            <person name="Reid J.G."/>
            <person name="Santibanez J."/>
            <person name="Sexton D."/>
            <person name="Skinner E."/>
            <person name="Vee V."/>
            <person name="Weissenberger G."/>
            <person name="Wu Y."/>
            <person name="Xin Y."/>
            <person name="Han Y."/>
            <person name="Campbell C."/>
            <person name="Brown A."/>
            <person name="Sullivan B."/>
            <person name="Shelton J."/>
            <person name="Brown S."/>
            <person name="Dudchenko O."/>
            <person name="Machol I."/>
            <person name="Durand N."/>
            <person name="Shamim M."/>
            <person name="Lieberman A."/>
            <person name="Muzny D.M."/>
            <person name="Richards S."/>
            <person name="Yoder A."/>
            <person name="Worley K.C."/>
            <person name="Rogers J."/>
            <person name="Gibbs R.A."/>
        </authorList>
    </citation>
    <scope>NUCLEOTIDE SEQUENCE [LARGE SCALE GENOMIC DNA]</scope>
</reference>
<dbReference type="EMBL" id="ABDC03008637">
    <property type="status" value="NOT_ANNOTATED_CDS"/>
    <property type="molecule type" value="Genomic_DNA"/>
</dbReference>
<protein>
    <submittedName>
        <fullName evidence="2">Uncharacterized protein</fullName>
    </submittedName>
</protein>
<dbReference type="GO" id="GO:0007007">
    <property type="term" value="P:inner mitochondrial membrane organization"/>
    <property type="evidence" value="ECO:0007669"/>
    <property type="project" value="TreeGrafter"/>
</dbReference>
<feature type="region of interest" description="Disordered" evidence="1">
    <location>
        <begin position="27"/>
        <end position="60"/>
    </location>
</feature>
<dbReference type="PANTHER" id="PTHR21588:SF18">
    <property type="entry name" value="MICOS COMPLEX SUBUNIT MIC19"/>
    <property type="match status" value="1"/>
</dbReference>
<evidence type="ECO:0000256" key="1">
    <source>
        <dbReference type="SAM" id="MobiDB-lite"/>
    </source>
</evidence>
<dbReference type="Proteomes" id="UP000694394">
    <property type="component" value="Chromosome 6"/>
</dbReference>
<dbReference type="AlphaFoldDB" id="A0A8C5XZH4"/>
<proteinExistence type="predicted"/>